<keyword evidence="3" id="KW-1185">Reference proteome</keyword>
<evidence type="ECO:0000313" key="2">
    <source>
        <dbReference type="EMBL" id="PIC14061.1"/>
    </source>
</evidence>
<accession>A0A2G5SGR8</accession>
<dbReference type="AlphaFoldDB" id="A0A2G5SGR8"/>
<feature type="region of interest" description="Disordered" evidence="1">
    <location>
        <begin position="1"/>
        <end position="88"/>
    </location>
</feature>
<reference evidence="3" key="1">
    <citation type="submission" date="2017-10" db="EMBL/GenBank/DDBJ databases">
        <title>Rapid genome shrinkage in a self-fertile nematode reveals novel sperm competition proteins.</title>
        <authorList>
            <person name="Yin D."/>
            <person name="Schwarz E.M."/>
            <person name="Thomas C.G."/>
            <person name="Felde R.L."/>
            <person name="Korf I.F."/>
            <person name="Cutter A.D."/>
            <person name="Schartner C.M."/>
            <person name="Ralston E.J."/>
            <person name="Meyer B.J."/>
            <person name="Haag E.S."/>
        </authorList>
    </citation>
    <scope>NUCLEOTIDE SEQUENCE [LARGE SCALE GENOMIC DNA]</scope>
    <source>
        <strain evidence="3">JU1422</strain>
    </source>
</reference>
<name>A0A2G5SGR8_9PELO</name>
<dbReference type="Proteomes" id="UP000230233">
    <property type="component" value="Unassembled WGS sequence"/>
</dbReference>
<gene>
    <name evidence="2" type="ORF">B9Z55_027362</name>
</gene>
<feature type="compositionally biased region" description="Basic and acidic residues" evidence="1">
    <location>
        <begin position="68"/>
        <end position="80"/>
    </location>
</feature>
<evidence type="ECO:0000313" key="3">
    <source>
        <dbReference type="Proteomes" id="UP000230233"/>
    </source>
</evidence>
<proteinExistence type="predicted"/>
<feature type="compositionally biased region" description="Polar residues" evidence="1">
    <location>
        <begin position="11"/>
        <end position="20"/>
    </location>
</feature>
<comment type="caution">
    <text evidence="2">The sequence shown here is derived from an EMBL/GenBank/DDBJ whole genome shotgun (WGS) entry which is preliminary data.</text>
</comment>
<sequence>MLFSLYLPSTDPLTKSQINSKTKRRSSLLINFHKDPPTHHRKMRPHLDKWKHGDPPRSRTKGPTTTDHGLKEGEEGHQERSQPSPHAI</sequence>
<organism evidence="2 3">
    <name type="scientific">Caenorhabditis nigoni</name>
    <dbReference type="NCBI Taxonomy" id="1611254"/>
    <lineage>
        <taxon>Eukaryota</taxon>
        <taxon>Metazoa</taxon>
        <taxon>Ecdysozoa</taxon>
        <taxon>Nematoda</taxon>
        <taxon>Chromadorea</taxon>
        <taxon>Rhabditida</taxon>
        <taxon>Rhabditina</taxon>
        <taxon>Rhabditomorpha</taxon>
        <taxon>Rhabditoidea</taxon>
        <taxon>Rhabditidae</taxon>
        <taxon>Peloderinae</taxon>
        <taxon>Caenorhabditis</taxon>
    </lineage>
</organism>
<protein>
    <submittedName>
        <fullName evidence="2">Uncharacterized protein</fullName>
    </submittedName>
</protein>
<feature type="compositionally biased region" description="Basic and acidic residues" evidence="1">
    <location>
        <begin position="45"/>
        <end position="57"/>
    </location>
</feature>
<dbReference type="EMBL" id="PDUG01000009">
    <property type="protein sequence ID" value="PIC14061.1"/>
    <property type="molecule type" value="Genomic_DNA"/>
</dbReference>
<evidence type="ECO:0000256" key="1">
    <source>
        <dbReference type="SAM" id="MobiDB-lite"/>
    </source>
</evidence>